<feature type="chain" id="PRO_5028920066" evidence="1">
    <location>
        <begin position="27"/>
        <end position="303"/>
    </location>
</feature>
<feature type="signal peptide" evidence="1">
    <location>
        <begin position="1"/>
        <end position="26"/>
    </location>
</feature>
<accession>A0A7C9NMF7</accession>
<organism evidence="2">
    <name type="scientific">Muribaculaceae bacterium Z82</name>
    <dbReference type="NCBI Taxonomy" id="2304548"/>
    <lineage>
        <taxon>Bacteria</taxon>
        <taxon>Pseudomonadati</taxon>
        <taxon>Bacteroidota</taxon>
        <taxon>Bacteroidia</taxon>
        <taxon>Bacteroidales</taxon>
        <taxon>Muribaculaceae</taxon>
    </lineage>
</organism>
<comment type="caution">
    <text evidence="2">The sequence shown here is derived from an EMBL/GenBank/DDBJ whole genome shotgun (WGS) entry which is preliminary data.</text>
</comment>
<dbReference type="EMBL" id="QWKH01000063">
    <property type="protein sequence ID" value="NBI35007.1"/>
    <property type="molecule type" value="Genomic_DNA"/>
</dbReference>
<evidence type="ECO:0000313" key="2">
    <source>
        <dbReference type="EMBL" id="NBI35007.1"/>
    </source>
</evidence>
<protein>
    <submittedName>
        <fullName evidence="2">Uncharacterized protein</fullName>
    </submittedName>
</protein>
<proteinExistence type="predicted"/>
<reference evidence="2" key="1">
    <citation type="submission" date="2018-08" db="EMBL/GenBank/DDBJ databases">
        <title>Murine metabolic-syndrome-specific gut microbial biobank.</title>
        <authorList>
            <person name="Liu C."/>
        </authorList>
    </citation>
    <scope>NUCLEOTIDE SEQUENCE [LARGE SCALE GENOMIC DNA]</scope>
    <source>
        <strain evidence="2">Z82</strain>
    </source>
</reference>
<evidence type="ECO:0000256" key="1">
    <source>
        <dbReference type="SAM" id="SignalP"/>
    </source>
</evidence>
<dbReference type="AlphaFoldDB" id="A0A7C9NMF7"/>
<gene>
    <name evidence="2" type="ORF">D1639_08205</name>
</gene>
<sequence>MNSSRVTRTLALAAACAMAVCLTACSSGDSGSEGEEGAAAMRASDEQVSTAMVVMQDGASVLFVDQQTQTPYYPTLPEGAVLNADGQPMASGDLAVGNIVEVTGNGIMLESYPGQYPGIYKVQVIEVGSPADADRYADLVESVGTGAALDPNEVPSGSLDYRTDLAVVTSLLEAYRSDFAADTPEGASDAVLAGTPFTDDGTLRDGVADARVEGPTEATVSFLATPVSVQVSRVEMGKTDGGQPTVDRTRLQATTQPVETTAGDGMPGAVAFTMEPGYFYFINATFDGGSADYGFACLTPGTN</sequence>
<keyword evidence="1" id="KW-0732">Signal</keyword>
<name>A0A7C9NMF7_9BACT</name>